<evidence type="ECO:0000256" key="11">
    <source>
        <dbReference type="SAM" id="Phobius"/>
    </source>
</evidence>
<keyword evidence="14" id="KW-1185">Reference proteome</keyword>
<dbReference type="eggNOG" id="arCOG02824">
    <property type="taxonomic scope" value="Archaea"/>
</dbReference>
<reference evidence="14" key="1">
    <citation type="journal article" date="2015" name="Microbiology">
        <title>Genome of Methanoregula boonei 6A8 reveals adaptations to oligotrophic peatland environments.</title>
        <authorList>
            <person name="Braeuer S."/>
            <person name="Cadillo-Quiroz H."/>
            <person name="Kyrpides N."/>
            <person name="Woyke T."/>
            <person name="Goodwin L."/>
            <person name="Detter C."/>
            <person name="Podell S."/>
            <person name="Yavitt J.B."/>
            <person name="Zinder S.H."/>
        </authorList>
    </citation>
    <scope>NUCLEOTIDE SEQUENCE [LARGE SCALE GENOMIC DNA]</scope>
    <source>
        <strain evidence="14">DSM 21154 / JCM 14090 / 6A8</strain>
    </source>
</reference>
<evidence type="ECO:0000256" key="1">
    <source>
        <dbReference type="ARBA" id="ARBA00004844"/>
    </source>
</evidence>
<dbReference type="InterPro" id="IPR024051">
    <property type="entry name" value="AICAR_Tfase_dup_dom_sf"/>
</dbReference>
<dbReference type="PANTHER" id="PTHR11692">
    <property type="entry name" value="BIFUNCTIONAL PURINE BIOSYNTHESIS PROTEIN PURH"/>
    <property type="match status" value="1"/>
</dbReference>
<dbReference type="HOGENOM" id="CLU_016316_5_2_2"/>
<dbReference type="InterPro" id="IPR011607">
    <property type="entry name" value="MGS-like_dom"/>
</dbReference>
<dbReference type="NCBIfam" id="NF002049">
    <property type="entry name" value="PRK00881.1"/>
    <property type="match status" value="1"/>
</dbReference>
<dbReference type="Gene3D" id="3.40.50.1380">
    <property type="entry name" value="Methylglyoxal synthase-like domain"/>
    <property type="match status" value="1"/>
</dbReference>
<comment type="catalytic activity">
    <reaction evidence="10">
        <text>IMP + H2O = 5-formamido-1-(5-phospho-D-ribosyl)imidazole-4-carboxamide</text>
        <dbReference type="Rhea" id="RHEA:18445"/>
        <dbReference type="ChEBI" id="CHEBI:15377"/>
        <dbReference type="ChEBI" id="CHEBI:58053"/>
        <dbReference type="ChEBI" id="CHEBI:58467"/>
        <dbReference type="EC" id="3.5.4.10"/>
    </reaction>
</comment>
<protein>
    <submittedName>
        <fullName evidence="13">Phosphoribosylaminoimidazolecarboxamide formyltransferase/IMP cyclohydrolase</fullName>
        <ecNumber evidence="13">2.1.2.3</ecNumber>
    </submittedName>
</protein>
<dbReference type="FunFam" id="3.40.50.1380:FF:000001">
    <property type="entry name" value="Bifunctional purine biosynthesis protein PurH"/>
    <property type="match status" value="1"/>
</dbReference>
<dbReference type="PROSITE" id="PS51855">
    <property type="entry name" value="MGS"/>
    <property type="match status" value="1"/>
</dbReference>
<dbReference type="UniPathway" id="UPA00074">
    <property type="reaction ID" value="UER00133"/>
</dbReference>
<dbReference type="CDD" id="cd01421">
    <property type="entry name" value="IMPCH"/>
    <property type="match status" value="1"/>
</dbReference>
<dbReference type="HAMAP" id="MF_00139">
    <property type="entry name" value="PurH"/>
    <property type="match status" value="1"/>
</dbReference>
<dbReference type="SMART" id="SM00851">
    <property type="entry name" value="MGS"/>
    <property type="match status" value="1"/>
</dbReference>
<evidence type="ECO:0000256" key="6">
    <source>
        <dbReference type="ARBA" id="ARBA00022801"/>
    </source>
</evidence>
<dbReference type="GO" id="GO:0006189">
    <property type="term" value="P:'de novo' IMP biosynthetic process"/>
    <property type="evidence" value="ECO:0007669"/>
    <property type="project" value="UniProtKB-UniPathway"/>
</dbReference>
<evidence type="ECO:0000313" key="14">
    <source>
        <dbReference type="Proteomes" id="UP000002408"/>
    </source>
</evidence>
<evidence type="ECO:0000256" key="8">
    <source>
        <dbReference type="ARBA" id="ARBA00023268"/>
    </source>
</evidence>
<keyword evidence="11" id="KW-1133">Transmembrane helix</keyword>
<sequence length="525" mass="57139">MDPGQGKKAVLNRSCRTNTSFLSFLCVYTIMKWALLSVWDKTGIVDLAQALIQHNFSIMSSGGTGTALAGAGIPFTEVSRYTGFPEMMDGRVKTLHPKVHGGLLGRRQIDDAIMAKYGINRIGLLVVNLYPFERMSRESLPLEKLIEYIDVGGPAMIRAAAKNFKDVAVVVDPSDYPEVVKTLSSNVGFSHEQRLIFAKKAFARTAAYDAAISNHLSNLDNTFPPILTLQFTNGRMLRYGENPHQQAAVYGTTGIAGAEPLQGKQMSYNNYLDVNAGTALLAEFEEPTAVIVKHNNPCGVSVGTDILEAYLSARDVDPVSAYGSVVSLNREVDKKLAEAIDSTFVEVVAAPSFTRDAVEAMRKKENMRVLILPERNTSDEVRTIDGGVLVQRTPAYQENWQVITDRDPTTDEMSALRIAWKVCKHTKSNTIIFADQKRTLGIGAGQMSRVDSAKIAIEKACAPLAGSAVASDAFLPFPDTLEVAAKAGATALVQPGGSIRDDEVIKAANRLNVAMVFTGVRYFRH</sequence>
<dbReference type="GO" id="GO:0005829">
    <property type="term" value="C:cytosol"/>
    <property type="evidence" value="ECO:0007669"/>
    <property type="project" value="TreeGrafter"/>
</dbReference>
<dbReference type="SMART" id="SM00798">
    <property type="entry name" value="AICARFT_IMPCHas"/>
    <property type="match status" value="1"/>
</dbReference>
<dbReference type="GO" id="GO:0003937">
    <property type="term" value="F:IMP cyclohydrolase activity"/>
    <property type="evidence" value="ECO:0007669"/>
    <property type="project" value="UniProtKB-EC"/>
</dbReference>
<keyword evidence="11" id="KW-0472">Membrane</keyword>
<keyword evidence="4 13" id="KW-0808">Transferase</keyword>
<name>A7I7L2_METB6</name>
<dbReference type="InterPro" id="IPR016193">
    <property type="entry name" value="Cytidine_deaminase-like"/>
</dbReference>
<dbReference type="GO" id="GO:0006221">
    <property type="term" value="P:pyrimidine nucleotide biosynthetic process"/>
    <property type="evidence" value="ECO:0007669"/>
    <property type="project" value="UniProtKB-KW"/>
</dbReference>
<keyword evidence="5" id="KW-0658">Purine biosynthesis</keyword>
<dbReference type="Pfam" id="PF01808">
    <property type="entry name" value="AICARFT_IMPCHas"/>
    <property type="match status" value="1"/>
</dbReference>
<accession>A7I7L2</accession>
<keyword evidence="8" id="KW-0511">Multifunctional enzyme</keyword>
<evidence type="ECO:0000256" key="5">
    <source>
        <dbReference type="ARBA" id="ARBA00022755"/>
    </source>
</evidence>
<dbReference type="InterPro" id="IPR036914">
    <property type="entry name" value="MGS-like_dom_sf"/>
</dbReference>
<dbReference type="SUPFAM" id="SSF52335">
    <property type="entry name" value="Methylglyoxal synthase-like"/>
    <property type="match status" value="1"/>
</dbReference>
<comment type="pathway">
    <text evidence="2">Purine metabolism; IMP biosynthesis via de novo pathway; 5-formamido-1-(5-phospho-D-ribosyl)imidazole-4-carboxamide from 5-amino-1-(5-phospho-D-ribosyl)imidazole-4-carboxamide (10-formyl THF route): step 1/1.</text>
</comment>
<dbReference type="Gene3D" id="3.40.140.20">
    <property type="match status" value="2"/>
</dbReference>
<keyword evidence="7" id="KW-0665">Pyrimidine biosynthesis</keyword>
<dbReference type="SUPFAM" id="SSF53927">
    <property type="entry name" value="Cytidine deaminase-like"/>
    <property type="match status" value="1"/>
</dbReference>
<dbReference type="Pfam" id="PF02142">
    <property type="entry name" value="MGS"/>
    <property type="match status" value="1"/>
</dbReference>
<evidence type="ECO:0000256" key="4">
    <source>
        <dbReference type="ARBA" id="ARBA00022679"/>
    </source>
</evidence>
<dbReference type="FunFam" id="3.40.140.20:FF:000001">
    <property type="entry name" value="Bifunctional purine biosynthesis protein PurH"/>
    <property type="match status" value="1"/>
</dbReference>
<dbReference type="Proteomes" id="UP000002408">
    <property type="component" value="Chromosome"/>
</dbReference>
<gene>
    <name evidence="13" type="ordered locus">Mboo_1205</name>
</gene>
<evidence type="ECO:0000256" key="2">
    <source>
        <dbReference type="ARBA" id="ARBA00004954"/>
    </source>
</evidence>
<evidence type="ECO:0000313" key="13">
    <source>
        <dbReference type="EMBL" id="ABS55723.1"/>
    </source>
</evidence>
<comment type="catalytic activity">
    <reaction evidence="9">
        <text>(6R)-10-formyltetrahydrofolate + 5-amino-1-(5-phospho-beta-D-ribosyl)imidazole-4-carboxamide = 5-formamido-1-(5-phospho-D-ribosyl)imidazole-4-carboxamide + (6S)-5,6,7,8-tetrahydrofolate</text>
        <dbReference type="Rhea" id="RHEA:22192"/>
        <dbReference type="ChEBI" id="CHEBI:57453"/>
        <dbReference type="ChEBI" id="CHEBI:58467"/>
        <dbReference type="ChEBI" id="CHEBI:58475"/>
        <dbReference type="ChEBI" id="CHEBI:195366"/>
        <dbReference type="EC" id="2.1.2.3"/>
    </reaction>
</comment>
<dbReference type="GO" id="GO:0004643">
    <property type="term" value="F:phosphoribosylaminoimidazolecarboxamide formyltransferase activity"/>
    <property type="evidence" value="ECO:0007669"/>
    <property type="project" value="UniProtKB-EC"/>
</dbReference>
<evidence type="ECO:0000256" key="7">
    <source>
        <dbReference type="ARBA" id="ARBA00022975"/>
    </source>
</evidence>
<keyword evidence="11" id="KW-0812">Transmembrane</keyword>
<keyword evidence="6 13" id="KW-0378">Hydrolase</keyword>
<evidence type="ECO:0000256" key="3">
    <source>
        <dbReference type="ARBA" id="ARBA00007667"/>
    </source>
</evidence>
<dbReference type="AlphaFoldDB" id="A7I7L2"/>
<dbReference type="PIRSF" id="PIRSF000414">
    <property type="entry name" value="AICARFT_IMPCHas"/>
    <property type="match status" value="1"/>
</dbReference>
<organism evidence="13 14">
    <name type="scientific">Methanoregula boonei (strain DSM 21154 / JCM 14090 / 6A8)</name>
    <dbReference type="NCBI Taxonomy" id="456442"/>
    <lineage>
        <taxon>Archaea</taxon>
        <taxon>Methanobacteriati</taxon>
        <taxon>Methanobacteriota</taxon>
        <taxon>Stenosarchaea group</taxon>
        <taxon>Methanomicrobia</taxon>
        <taxon>Methanomicrobiales</taxon>
        <taxon>Methanoregulaceae</taxon>
        <taxon>Methanoregula</taxon>
    </lineage>
</organism>
<dbReference type="NCBIfam" id="TIGR00355">
    <property type="entry name" value="purH"/>
    <property type="match status" value="1"/>
</dbReference>
<dbReference type="EMBL" id="CP000780">
    <property type="protein sequence ID" value="ABS55723.1"/>
    <property type="molecule type" value="Genomic_DNA"/>
</dbReference>
<evidence type="ECO:0000256" key="10">
    <source>
        <dbReference type="ARBA" id="ARBA00050687"/>
    </source>
</evidence>
<feature type="transmembrane region" description="Helical" evidence="11">
    <location>
        <begin position="21"/>
        <end position="39"/>
    </location>
</feature>
<proteinExistence type="inferred from homology"/>
<feature type="domain" description="MGS-like" evidence="12">
    <location>
        <begin position="25"/>
        <end position="171"/>
    </location>
</feature>
<comment type="pathway">
    <text evidence="1">Purine metabolism; IMP biosynthesis via de novo pathway; IMP from 5-formamido-1-(5-phospho-D-ribosyl)imidazole-4-carboxamide: step 1/1.</text>
</comment>
<dbReference type="PANTHER" id="PTHR11692:SF0">
    <property type="entry name" value="BIFUNCTIONAL PURINE BIOSYNTHESIS PROTEIN ATIC"/>
    <property type="match status" value="1"/>
</dbReference>
<dbReference type="EC" id="2.1.2.3" evidence="13"/>
<evidence type="ECO:0000256" key="9">
    <source>
        <dbReference type="ARBA" id="ARBA00050488"/>
    </source>
</evidence>
<comment type="similarity">
    <text evidence="3">Belongs to the PurH family.</text>
</comment>
<evidence type="ECO:0000259" key="12">
    <source>
        <dbReference type="PROSITE" id="PS51855"/>
    </source>
</evidence>
<dbReference type="KEGG" id="mbn:Mboo_1205"/>
<dbReference type="STRING" id="456442.Mboo_1205"/>
<dbReference type="InterPro" id="IPR002695">
    <property type="entry name" value="PurH-like"/>
</dbReference>